<name>A0AAP0GDF7_9ASPA</name>
<dbReference type="Gene3D" id="3.40.50.150">
    <property type="entry name" value="Vaccinia Virus protein VP39"/>
    <property type="match status" value="2"/>
</dbReference>
<accession>A0AAP0GDF7</accession>
<dbReference type="InterPro" id="IPR013217">
    <property type="entry name" value="Methyltransf_12"/>
</dbReference>
<dbReference type="AlphaFoldDB" id="A0AAP0GDF7"/>
<evidence type="ECO:0000313" key="5">
    <source>
        <dbReference type="EMBL" id="KAK8952453.1"/>
    </source>
</evidence>
<evidence type="ECO:0000313" key="6">
    <source>
        <dbReference type="Proteomes" id="UP001418222"/>
    </source>
</evidence>
<dbReference type="EMBL" id="JBBWWQ010000003">
    <property type="protein sequence ID" value="KAK8952453.1"/>
    <property type="molecule type" value="Genomic_DNA"/>
</dbReference>
<dbReference type="CDD" id="cd02440">
    <property type="entry name" value="AdoMet_MTases"/>
    <property type="match status" value="1"/>
</dbReference>
<keyword evidence="6" id="KW-1185">Reference proteome</keyword>
<dbReference type="Proteomes" id="UP001418222">
    <property type="component" value="Unassembled WGS sequence"/>
</dbReference>
<gene>
    <name evidence="5" type="ORF">KSP39_PZI004821</name>
</gene>
<dbReference type="PANTHER" id="PTHR22809:SF5">
    <property type="entry name" value="TRNA N(3)-METHYLCYTIDINE METHYLTRANSFERASE METTL6"/>
    <property type="match status" value="1"/>
</dbReference>
<dbReference type="Pfam" id="PF08242">
    <property type="entry name" value="Methyltransf_12"/>
    <property type="match status" value="1"/>
</dbReference>
<dbReference type="GO" id="GO:0008757">
    <property type="term" value="F:S-adenosylmethionine-dependent methyltransferase activity"/>
    <property type="evidence" value="ECO:0007669"/>
    <property type="project" value="UniProtKB-ARBA"/>
</dbReference>
<comment type="similarity">
    <text evidence="1">Belongs to the methyltransferase superfamily. METL family.</text>
</comment>
<protein>
    <recommendedName>
        <fullName evidence="4">Methyltransferase type 12 domain-containing protein</fullName>
    </recommendedName>
</protein>
<dbReference type="GO" id="GO:0032259">
    <property type="term" value="P:methylation"/>
    <property type="evidence" value="ECO:0007669"/>
    <property type="project" value="UniProtKB-KW"/>
</dbReference>
<evidence type="ECO:0000256" key="3">
    <source>
        <dbReference type="ARBA" id="ARBA00022679"/>
    </source>
</evidence>
<dbReference type="InterPro" id="IPR019410">
    <property type="entry name" value="Methyltransf_16"/>
</dbReference>
<dbReference type="InterPro" id="IPR029063">
    <property type="entry name" value="SAM-dependent_MTases_sf"/>
</dbReference>
<organism evidence="5 6">
    <name type="scientific">Platanthera zijinensis</name>
    <dbReference type="NCBI Taxonomy" id="2320716"/>
    <lineage>
        <taxon>Eukaryota</taxon>
        <taxon>Viridiplantae</taxon>
        <taxon>Streptophyta</taxon>
        <taxon>Embryophyta</taxon>
        <taxon>Tracheophyta</taxon>
        <taxon>Spermatophyta</taxon>
        <taxon>Magnoliopsida</taxon>
        <taxon>Liliopsida</taxon>
        <taxon>Asparagales</taxon>
        <taxon>Orchidaceae</taxon>
        <taxon>Orchidoideae</taxon>
        <taxon>Orchideae</taxon>
        <taxon>Orchidinae</taxon>
        <taxon>Platanthera</taxon>
    </lineage>
</organism>
<evidence type="ECO:0000259" key="4">
    <source>
        <dbReference type="Pfam" id="PF08242"/>
    </source>
</evidence>
<proteinExistence type="inferred from homology"/>
<dbReference type="PANTHER" id="PTHR22809">
    <property type="entry name" value="METHYLTRANSFERASE-RELATED"/>
    <property type="match status" value="1"/>
</dbReference>
<dbReference type="GO" id="GO:0008173">
    <property type="term" value="F:RNA methyltransferase activity"/>
    <property type="evidence" value="ECO:0007669"/>
    <property type="project" value="UniProtKB-ARBA"/>
</dbReference>
<evidence type="ECO:0000256" key="1">
    <source>
        <dbReference type="ARBA" id="ARBA00009725"/>
    </source>
</evidence>
<feature type="domain" description="Methyltransferase type 12" evidence="4">
    <location>
        <begin position="259"/>
        <end position="360"/>
    </location>
</feature>
<reference evidence="5 6" key="1">
    <citation type="journal article" date="2022" name="Nat. Plants">
        <title>Genomes of leafy and leafless Platanthera orchids illuminate the evolution of mycoheterotrophy.</title>
        <authorList>
            <person name="Li M.H."/>
            <person name="Liu K.W."/>
            <person name="Li Z."/>
            <person name="Lu H.C."/>
            <person name="Ye Q.L."/>
            <person name="Zhang D."/>
            <person name="Wang J.Y."/>
            <person name="Li Y.F."/>
            <person name="Zhong Z.M."/>
            <person name="Liu X."/>
            <person name="Yu X."/>
            <person name="Liu D.K."/>
            <person name="Tu X.D."/>
            <person name="Liu B."/>
            <person name="Hao Y."/>
            <person name="Liao X.Y."/>
            <person name="Jiang Y.T."/>
            <person name="Sun W.H."/>
            <person name="Chen J."/>
            <person name="Chen Y.Q."/>
            <person name="Ai Y."/>
            <person name="Zhai J.W."/>
            <person name="Wu S.S."/>
            <person name="Zhou Z."/>
            <person name="Hsiao Y.Y."/>
            <person name="Wu W.L."/>
            <person name="Chen Y.Y."/>
            <person name="Lin Y.F."/>
            <person name="Hsu J.L."/>
            <person name="Li C.Y."/>
            <person name="Wang Z.W."/>
            <person name="Zhao X."/>
            <person name="Zhong W.Y."/>
            <person name="Ma X.K."/>
            <person name="Ma L."/>
            <person name="Huang J."/>
            <person name="Chen G.Z."/>
            <person name="Huang M.Z."/>
            <person name="Huang L."/>
            <person name="Peng D.H."/>
            <person name="Luo Y.B."/>
            <person name="Zou S.Q."/>
            <person name="Chen S.P."/>
            <person name="Lan S."/>
            <person name="Tsai W.C."/>
            <person name="Van de Peer Y."/>
            <person name="Liu Z.J."/>
        </authorList>
    </citation>
    <scope>NUCLEOTIDE SEQUENCE [LARGE SCALE GENOMIC DNA]</scope>
    <source>
        <strain evidence="5">Lor287</strain>
    </source>
</reference>
<evidence type="ECO:0000256" key="2">
    <source>
        <dbReference type="ARBA" id="ARBA00022603"/>
    </source>
</evidence>
<comment type="caution">
    <text evidence="5">The sequence shown here is derived from an EMBL/GenBank/DDBJ whole genome shotgun (WGS) entry which is preliminary data.</text>
</comment>
<dbReference type="InterPro" id="IPR026113">
    <property type="entry name" value="METTL2/6/8-like"/>
</dbReference>
<dbReference type="Pfam" id="PF10294">
    <property type="entry name" value="Methyltransf_16"/>
    <property type="match status" value="1"/>
</dbReference>
<keyword evidence="3" id="KW-0808">Transferase</keyword>
<dbReference type="SUPFAM" id="SSF53335">
    <property type="entry name" value="S-adenosyl-L-methionine-dependent methyltransferases"/>
    <property type="match status" value="2"/>
</dbReference>
<sequence>MERVGEATYRLRLSVELSGLHDVFHISVLRKAVQEPSQVIVVDQVPMDEGLTTRVKPVRIEDSEVKRLRNKEIRMVKVRWDNCGQEELSWEREQSMLEEYPELFRSALEVFHRVSSKDVVLWNVMIGVLVMHDHYRLAVDLFALMKETATALNESTNIATMFAQTVHIVLASAAAATMASEDTTGSPAVDVKKTQIYPPTSSSSGRQVTPFWREKYEREAMRYWDLFYKRHQNKFFKDRHYLEKEWGRYFQERDNLVLLEVGCGAGNTIFPLVSTYPAIYIHACDFSPRAIDLVKAHNNYRDDQINAFVCDLTWHDLNEWIPSSSVDIVTMVFVLSAVSPEKMPSVLQNIRKVLKPSGHILIRDYAYGDLAQERLTDKEQQISKNFFVRGDGTRVYYFSEDFLTNLFKENGFDEKNVSIYSKQVENRSKKLVMKRRWIQAVFSLNSESANGLTRSIEQELSAQRFELINSSKAPTLHTEVDVSESIAELAFRASHCPQQRPTAKEISGLGPQDYPQVITVNARSCCFKIRGLAREYQHTCQSTGLMLWESAHIMCTVIAENPSIVAGKRVLELGCGSAGICSMISAQFAEFVLSTDGDIEALRLLRENVTSNLEQNLVEKIAVEKLVWGASQDLQAIKELGCYKGGFEVILGTDVCYSLGAIHPLFFTAKELLLNQTWGKPKPSLILCHIQRRVHEDSIISAAADLGFRLKDRWVNGMCRNDGIISSWFSSDSSSWNDSVNTPLTILYFELGDLRTVLDLSAEKGSISAPVKVLPHDLEVTGSSP</sequence>
<keyword evidence="2" id="KW-0489">Methyltransferase</keyword>